<accession>A0A0P7BR85</accession>
<evidence type="ECO:0000256" key="1">
    <source>
        <dbReference type="SAM" id="SignalP"/>
    </source>
</evidence>
<organism evidence="2 3">
    <name type="scientific">Jiulongibacter sediminis</name>
    <dbReference type="NCBI Taxonomy" id="1605367"/>
    <lineage>
        <taxon>Bacteria</taxon>
        <taxon>Pseudomonadati</taxon>
        <taxon>Bacteroidota</taxon>
        <taxon>Cytophagia</taxon>
        <taxon>Cytophagales</taxon>
        <taxon>Leadbetterellaceae</taxon>
        <taxon>Jiulongibacter</taxon>
    </lineage>
</organism>
<keyword evidence="3" id="KW-1185">Reference proteome</keyword>
<protein>
    <recommendedName>
        <fullName evidence="4">Oxidoreductase</fullName>
    </recommendedName>
</protein>
<dbReference type="Proteomes" id="UP000050454">
    <property type="component" value="Unassembled WGS sequence"/>
</dbReference>
<reference evidence="2 3" key="1">
    <citation type="submission" date="2015-07" db="EMBL/GenBank/DDBJ databases">
        <title>The draft genome sequence of Leadbetterella sp. JN14-9.</title>
        <authorList>
            <person name="Liu Y."/>
            <person name="Du J."/>
            <person name="Shao Z."/>
        </authorList>
    </citation>
    <scope>NUCLEOTIDE SEQUENCE [LARGE SCALE GENOMIC DNA]</scope>
    <source>
        <strain evidence="2 3">JN14-9</strain>
    </source>
</reference>
<evidence type="ECO:0008006" key="4">
    <source>
        <dbReference type="Google" id="ProtNLM"/>
    </source>
</evidence>
<proteinExistence type="predicted"/>
<evidence type="ECO:0000313" key="3">
    <source>
        <dbReference type="Proteomes" id="UP000050454"/>
    </source>
</evidence>
<sequence>MMKYIFLFLVNFSVLAQWSMVDTGSKSSFRSMDVLSKKVIWAGGSANTVLRSVDGGENWNSFRVGERPGLDFRGIKGLSKKVAIAVSAGLAEEGAAKIFRTKDGGETWQKVFETDQSGVFLDGVCFLNESHGFVFGDAVGDEVYLLETQDGGRNWKRVNANLLPKVKKGSASFAASNSGMVTNGTKIWYAFQSQLLVSENSGQNWFVVDTGFPSGDSNGIFGLHFMNNERGFILGGDYLADKEEQINMAMTLDGGQRWQSGKIDPPGLKESAASVKNTLIVTGPSGTSVSVNQGFYWETVDTIPFHVVRCAGKNCFAIGAEGRFGRLKL</sequence>
<dbReference type="Gene3D" id="2.130.10.10">
    <property type="entry name" value="YVTN repeat-like/Quinoprotein amine dehydrogenase"/>
    <property type="match status" value="2"/>
</dbReference>
<dbReference type="PANTHER" id="PTHR47199:SF2">
    <property type="entry name" value="PHOTOSYSTEM II STABILITY_ASSEMBLY FACTOR HCF136, CHLOROPLASTIC"/>
    <property type="match status" value="1"/>
</dbReference>
<evidence type="ECO:0000313" key="2">
    <source>
        <dbReference type="EMBL" id="KPM47585.1"/>
    </source>
</evidence>
<dbReference type="RefSeq" id="WP_055149258.1">
    <property type="nucleotide sequence ID" value="NZ_JXSZ01000010.1"/>
</dbReference>
<name>A0A0P7BR85_9BACT</name>
<dbReference type="OrthoDB" id="9813892at2"/>
<feature type="chain" id="PRO_5006136129" description="Oxidoreductase" evidence="1">
    <location>
        <begin position="17"/>
        <end position="329"/>
    </location>
</feature>
<keyword evidence="1" id="KW-0732">Signal</keyword>
<dbReference type="AlphaFoldDB" id="A0A0P7BR85"/>
<dbReference type="EMBL" id="LGTQ01000010">
    <property type="protein sequence ID" value="KPM47585.1"/>
    <property type="molecule type" value="Genomic_DNA"/>
</dbReference>
<gene>
    <name evidence="2" type="ORF">AFM12_13885</name>
</gene>
<comment type="caution">
    <text evidence="2">The sequence shown here is derived from an EMBL/GenBank/DDBJ whole genome shotgun (WGS) entry which is preliminary data.</text>
</comment>
<dbReference type="STRING" id="1605367.AFM12_13885"/>
<feature type="signal peptide" evidence="1">
    <location>
        <begin position="1"/>
        <end position="16"/>
    </location>
</feature>
<dbReference type="InterPro" id="IPR015943">
    <property type="entry name" value="WD40/YVTN_repeat-like_dom_sf"/>
</dbReference>
<dbReference type="SUPFAM" id="SSF110296">
    <property type="entry name" value="Oligoxyloglucan reducing end-specific cellobiohydrolase"/>
    <property type="match status" value="1"/>
</dbReference>
<dbReference type="PANTHER" id="PTHR47199">
    <property type="entry name" value="PHOTOSYSTEM II STABILITY/ASSEMBLY FACTOR HCF136, CHLOROPLASTIC"/>
    <property type="match status" value="1"/>
</dbReference>